<sequence length="302" mass="33252">MSSHTDSSKPAVETWDGADVPAIVAVTPIGPDRFVGRFNQVNFYKSLFGGQVLGQSIAAATATVENRPIHSMHGYFLRPGAGDLPAEYVVERTRDGRSFSTRRVTGTQETARGRETIFQMECSFHATEPGWEHQSEMPDVPPPDALADMVEIARGAEPVIGEILSRRLRAYQALEVRPVRPDQVLTRQKQNRRQAWFRVPSAAGLTDPALHLQILAWMSDFSLSGAALVMHTVPLPGPHLFMASIDHAMWFHRPVLTGDWLLFDTDSPSASGATGLSRGLIYDRGGRLVATVAQESLQRQID</sequence>
<keyword evidence="2" id="KW-0378">Hydrolase</keyword>
<dbReference type="GO" id="GO:0047617">
    <property type="term" value="F:fatty acyl-CoA hydrolase activity"/>
    <property type="evidence" value="ECO:0007669"/>
    <property type="project" value="InterPro"/>
</dbReference>
<evidence type="ECO:0000313" key="5">
    <source>
        <dbReference type="EMBL" id="QKE89947.1"/>
    </source>
</evidence>
<proteinExistence type="inferred from homology"/>
<comment type="similarity">
    <text evidence="1">Belongs to the C/M/P thioester hydrolase family.</text>
</comment>
<dbReference type="SUPFAM" id="SSF54637">
    <property type="entry name" value="Thioesterase/thiol ester dehydrase-isomerase"/>
    <property type="match status" value="2"/>
</dbReference>
<dbReference type="InterPro" id="IPR025652">
    <property type="entry name" value="TesB_C"/>
</dbReference>
<accession>A0A6M8HNT8</accession>
<dbReference type="GO" id="GO:0009062">
    <property type="term" value="P:fatty acid catabolic process"/>
    <property type="evidence" value="ECO:0007669"/>
    <property type="project" value="TreeGrafter"/>
</dbReference>
<dbReference type="KEGG" id="lck:HN018_07730"/>
<name>A0A6M8HNT8_9PROT</name>
<evidence type="ECO:0000313" key="6">
    <source>
        <dbReference type="Proteomes" id="UP000500767"/>
    </source>
</evidence>
<dbReference type="PANTHER" id="PTHR11066:SF34">
    <property type="entry name" value="ACYL-COENZYME A THIOESTERASE 8"/>
    <property type="match status" value="1"/>
</dbReference>
<dbReference type="InterPro" id="IPR042171">
    <property type="entry name" value="Acyl-CoA_hotdog"/>
</dbReference>
<organism evidence="5 6">
    <name type="scientific">Lichenicola cladoniae</name>
    <dbReference type="NCBI Taxonomy" id="1484109"/>
    <lineage>
        <taxon>Bacteria</taxon>
        <taxon>Pseudomonadati</taxon>
        <taxon>Pseudomonadota</taxon>
        <taxon>Alphaproteobacteria</taxon>
        <taxon>Acetobacterales</taxon>
        <taxon>Acetobacteraceae</taxon>
        <taxon>Lichenicola</taxon>
    </lineage>
</organism>
<dbReference type="CDD" id="cd03445">
    <property type="entry name" value="Thioesterase_II_repeat2"/>
    <property type="match status" value="1"/>
</dbReference>
<gene>
    <name evidence="5" type="ORF">HN018_07730</name>
</gene>
<dbReference type="InterPro" id="IPR049449">
    <property type="entry name" value="TesB_ACOT8-like_N"/>
</dbReference>
<dbReference type="Pfam" id="PF13622">
    <property type="entry name" value="4HBT_3"/>
    <property type="match status" value="1"/>
</dbReference>
<reference evidence="5 6" key="1">
    <citation type="journal article" date="2014" name="World J. Microbiol. Biotechnol.">
        <title>Biodiversity and physiological characteristics of Antarctic and Arctic lichens-associated bacteria.</title>
        <authorList>
            <person name="Lee Y.M."/>
            <person name="Kim E.H."/>
            <person name="Lee H.K."/>
            <person name="Hong S.G."/>
        </authorList>
    </citation>
    <scope>NUCLEOTIDE SEQUENCE [LARGE SCALE GENOMIC DNA]</scope>
    <source>
        <strain evidence="5 6">PAMC 26569</strain>
    </source>
</reference>
<evidence type="ECO:0000259" key="4">
    <source>
        <dbReference type="Pfam" id="PF13622"/>
    </source>
</evidence>
<dbReference type="GO" id="GO:0006637">
    <property type="term" value="P:acyl-CoA metabolic process"/>
    <property type="evidence" value="ECO:0007669"/>
    <property type="project" value="InterPro"/>
</dbReference>
<evidence type="ECO:0000259" key="3">
    <source>
        <dbReference type="Pfam" id="PF02551"/>
    </source>
</evidence>
<dbReference type="EMBL" id="CP053708">
    <property type="protein sequence ID" value="QKE89947.1"/>
    <property type="molecule type" value="Genomic_DNA"/>
</dbReference>
<dbReference type="RefSeq" id="WP_171834936.1">
    <property type="nucleotide sequence ID" value="NZ_CP053708.1"/>
</dbReference>
<keyword evidence="6" id="KW-1185">Reference proteome</keyword>
<dbReference type="Pfam" id="PF02551">
    <property type="entry name" value="Acyl_CoA_thio"/>
    <property type="match status" value="1"/>
</dbReference>
<dbReference type="InterPro" id="IPR003703">
    <property type="entry name" value="Acyl_CoA_thio"/>
</dbReference>
<dbReference type="AlphaFoldDB" id="A0A6M8HNT8"/>
<feature type="domain" description="Acyl-CoA thioesterase 2 C-terminal" evidence="3">
    <location>
        <begin position="174"/>
        <end position="295"/>
    </location>
</feature>
<evidence type="ECO:0000256" key="2">
    <source>
        <dbReference type="ARBA" id="ARBA00022801"/>
    </source>
</evidence>
<dbReference type="PANTHER" id="PTHR11066">
    <property type="entry name" value="ACYL-COA THIOESTERASE"/>
    <property type="match status" value="1"/>
</dbReference>
<feature type="domain" description="Acyl-CoA thioesterase-like N-terminal HotDog" evidence="4">
    <location>
        <begin position="47"/>
        <end position="124"/>
    </location>
</feature>
<dbReference type="InterPro" id="IPR029069">
    <property type="entry name" value="HotDog_dom_sf"/>
</dbReference>
<evidence type="ECO:0000256" key="1">
    <source>
        <dbReference type="ARBA" id="ARBA00006538"/>
    </source>
</evidence>
<protein>
    <submittedName>
        <fullName evidence="5">Acyl-CoA thioesterase II</fullName>
    </submittedName>
</protein>
<dbReference type="CDD" id="cd03444">
    <property type="entry name" value="Thioesterase_II_repeat1"/>
    <property type="match status" value="1"/>
</dbReference>
<dbReference type="Gene3D" id="2.40.160.210">
    <property type="entry name" value="Acyl-CoA thioesterase, double hotdog domain"/>
    <property type="match status" value="1"/>
</dbReference>
<dbReference type="Proteomes" id="UP000500767">
    <property type="component" value="Chromosome"/>
</dbReference>